<evidence type="ECO:0000313" key="4">
    <source>
        <dbReference type="EMBL" id="TDD82361.1"/>
    </source>
</evidence>
<organism evidence="4 5">
    <name type="scientific">Actinomadura rubrisoli</name>
    <dbReference type="NCBI Taxonomy" id="2530368"/>
    <lineage>
        <taxon>Bacteria</taxon>
        <taxon>Bacillati</taxon>
        <taxon>Actinomycetota</taxon>
        <taxon>Actinomycetes</taxon>
        <taxon>Streptosporangiales</taxon>
        <taxon>Thermomonosporaceae</taxon>
        <taxon>Actinomadura</taxon>
    </lineage>
</organism>
<accession>A0A4R5B8N8</accession>
<dbReference type="EMBL" id="SMKU01000125">
    <property type="protein sequence ID" value="TDD82361.1"/>
    <property type="molecule type" value="Genomic_DNA"/>
</dbReference>
<evidence type="ECO:0000313" key="5">
    <source>
        <dbReference type="Proteomes" id="UP000294513"/>
    </source>
</evidence>
<dbReference type="PANTHER" id="PTHR45947">
    <property type="entry name" value="SULFOQUINOVOSYL TRANSFERASE SQD2"/>
    <property type="match status" value="1"/>
</dbReference>
<evidence type="ECO:0000256" key="2">
    <source>
        <dbReference type="ARBA" id="ARBA00022679"/>
    </source>
</evidence>
<dbReference type="SUPFAM" id="SSF53756">
    <property type="entry name" value="UDP-Glycosyltransferase/glycogen phosphorylase"/>
    <property type="match status" value="1"/>
</dbReference>
<protein>
    <submittedName>
        <fullName evidence="4">Glycosyltransferase</fullName>
    </submittedName>
</protein>
<sequence length="427" mass="45026">MRILVYPHAMEIGGSQLNAIELAGAVRDLGHEVAVAGEPGPLVERVLDAGIEHVPLDPGRRRPSPGTVRLLRGLAEERRIDVVHGYEWPPGVEAFYTARSRPGVAAVCTVMSMAVAPFLPPSLPLVVGTEQIRQDVLDRRGGRPGAVHLIEPPVDVRANAPGHPTRAFRAEFGLEPGPLDVVVVCRLVAELKLEGLLTAVDVVGRLAAELPLRLIVVGDGPCRDQVESRAAVANALAGRRAVVLTGQLDDPRPAYAAASIALGMGGSALRALAFGSPLIVQGEHGFFEPLTPGSSAMFLEQGWYGIGGRGADRLEEILRDLAGDEARREELGDYGRRLVTDRFSLEGAARTQEGIYRDALAAAASPGLAGRWDAASTAGRVAAYKVARKAARMLGPVARDDFNAVARKRAGKAGKAGGKAAAREGAR</sequence>
<dbReference type="AlphaFoldDB" id="A0A4R5B8N8"/>
<name>A0A4R5B8N8_9ACTN</name>
<dbReference type="PANTHER" id="PTHR45947:SF3">
    <property type="entry name" value="SULFOQUINOVOSYL TRANSFERASE SQD2"/>
    <property type="match status" value="1"/>
</dbReference>
<dbReference type="Pfam" id="PF13692">
    <property type="entry name" value="Glyco_trans_1_4"/>
    <property type="match status" value="1"/>
</dbReference>
<evidence type="ECO:0000256" key="1">
    <source>
        <dbReference type="ARBA" id="ARBA00022676"/>
    </source>
</evidence>
<reference evidence="4 5" key="1">
    <citation type="submission" date="2019-03" db="EMBL/GenBank/DDBJ databases">
        <title>Draft genome sequences of novel Actinobacteria.</title>
        <authorList>
            <person name="Sahin N."/>
            <person name="Ay H."/>
            <person name="Saygin H."/>
        </authorList>
    </citation>
    <scope>NUCLEOTIDE SEQUENCE [LARGE SCALE GENOMIC DNA]</scope>
    <source>
        <strain evidence="4 5">H3C3</strain>
    </source>
</reference>
<dbReference type="GO" id="GO:0016757">
    <property type="term" value="F:glycosyltransferase activity"/>
    <property type="evidence" value="ECO:0007669"/>
    <property type="project" value="UniProtKB-KW"/>
</dbReference>
<feature type="domain" description="Glycosyltransferase subfamily 4-like N-terminal" evidence="3">
    <location>
        <begin position="12"/>
        <end position="155"/>
    </location>
</feature>
<keyword evidence="5" id="KW-1185">Reference proteome</keyword>
<dbReference type="InterPro" id="IPR050194">
    <property type="entry name" value="Glycosyltransferase_grp1"/>
</dbReference>
<evidence type="ECO:0000259" key="3">
    <source>
        <dbReference type="Pfam" id="PF13439"/>
    </source>
</evidence>
<comment type="caution">
    <text evidence="4">The sequence shown here is derived from an EMBL/GenBank/DDBJ whole genome shotgun (WGS) entry which is preliminary data.</text>
</comment>
<dbReference type="Gene3D" id="3.40.50.2000">
    <property type="entry name" value="Glycogen Phosphorylase B"/>
    <property type="match status" value="2"/>
</dbReference>
<dbReference type="RefSeq" id="WP_131896463.1">
    <property type="nucleotide sequence ID" value="NZ_SMKU01000125.1"/>
</dbReference>
<gene>
    <name evidence="4" type="ORF">E1298_22765</name>
</gene>
<dbReference type="Pfam" id="PF13439">
    <property type="entry name" value="Glyco_transf_4"/>
    <property type="match status" value="1"/>
</dbReference>
<dbReference type="OrthoDB" id="3861448at2"/>
<dbReference type="GO" id="GO:1901137">
    <property type="term" value="P:carbohydrate derivative biosynthetic process"/>
    <property type="evidence" value="ECO:0007669"/>
    <property type="project" value="UniProtKB-ARBA"/>
</dbReference>
<dbReference type="Proteomes" id="UP000294513">
    <property type="component" value="Unassembled WGS sequence"/>
</dbReference>
<keyword evidence="2 4" id="KW-0808">Transferase</keyword>
<dbReference type="InterPro" id="IPR028098">
    <property type="entry name" value="Glyco_trans_4-like_N"/>
</dbReference>
<proteinExistence type="predicted"/>
<keyword evidence="1" id="KW-0328">Glycosyltransferase</keyword>